<accession>A0A8S3ABE5</accession>
<dbReference type="Proteomes" id="UP000681967">
    <property type="component" value="Unassembled WGS sequence"/>
</dbReference>
<feature type="non-terminal residue" evidence="2">
    <location>
        <position position="1"/>
    </location>
</feature>
<protein>
    <submittedName>
        <fullName evidence="2">Uncharacterized protein</fullName>
    </submittedName>
</protein>
<name>A0A8S3ABE5_9BILA</name>
<dbReference type="PANTHER" id="PTHR45850:SF1">
    <property type="entry name" value="SORTING NEXIN 6, ISOFORM B"/>
    <property type="match status" value="1"/>
</dbReference>
<evidence type="ECO:0000313" key="2">
    <source>
        <dbReference type="EMBL" id="CAF4691153.1"/>
    </source>
</evidence>
<dbReference type="GO" id="GO:0035091">
    <property type="term" value="F:phosphatidylinositol binding"/>
    <property type="evidence" value="ECO:0007669"/>
    <property type="project" value="InterPro"/>
</dbReference>
<sequence length="59" mass="7052">MHEVFLQRLAVHPFLRNDNNFRIFLEYKEALNVRGKNKKEQITDFFKTLTKTADEVLLA</sequence>
<evidence type="ECO:0000313" key="1">
    <source>
        <dbReference type="EMBL" id="CAF4573270.1"/>
    </source>
</evidence>
<dbReference type="EMBL" id="CAJOBJ010124223">
    <property type="protein sequence ID" value="CAF4691153.1"/>
    <property type="molecule type" value="Genomic_DNA"/>
</dbReference>
<proteinExistence type="predicted"/>
<dbReference type="EMBL" id="CAJOBH010092783">
    <property type="protein sequence ID" value="CAF4573270.1"/>
    <property type="molecule type" value="Genomic_DNA"/>
</dbReference>
<dbReference type="InterPro" id="IPR036871">
    <property type="entry name" value="PX_dom_sf"/>
</dbReference>
<dbReference type="AlphaFoldDB" id="A0A8S3ABE5"/>
<gene>
    <name evidence="1" type="ORF">BYL167_LOCUS38999</name>
    <name evidence="2" type="ORF">GIL414_LOCUS42677</name>
</gene>
<dbReference type="Proteomes" id="UP000681720">
    <property type="component" value="Unassembled WGS sequence"/>
</dbReference>
<dbReference type="PANTHER" id="PTHR45850">
    <property type="entry name" value="SORTING NEXIN FAMILY MEMBER"/>
    <property type="match status" value="1"/>
</dbReference>
<comment type="caution">
    <text evidence="2">The sequence shown here is derived from an EMBL/GenBank/DDBJ whole genome shotgun (WGS) entry which is preliminary data.</text>
</comment>
<evidence type="ECO:0000313" key="3">
    <source>
        <dbReference type="Proteomes" id="UP000681720"/>
    </source>
</evidence>
<organism evidence="2 3">
    <name type="scientific">Rotaria magnacalcarata</name>
    <dbReference type="NCBI Taxonomy" id="392030"/>
    <lineage>
        <taxon>Eukaryota</taxon>
        <taxon>Metazoa</taxon>
        <taxon>Spiralia</taxon>
        <taxon>Gnathifera</taxon>
        <taxon>Rotifera</taxon>
        <taxon>Eurotatoria</taxon>
        <taxon>Bdelloidea</taxon>
        <taxon>Philodinida</taxon>
        <taxon>Philodinidae</taxon>
        <taxon>Rotaria</taxon>
    </lineage>
</organism>
<reference evidence="2" key="1">
    <citation type="submission" date="2021-02" db="EMBL/GenBank/DDBJ databases">
        <authorList>
            <person name="Nowell W R."/>
        </authorList>
    </citation>
    <scope>NUCLEOTIDE SEQUENCE</scope>
</reference>
<dbReference type="Gene3D" id="3.30.1520.10">
    <property type="entry name" value="Phox-like domain"/>
    <property type="match status" value="1"/>
</dbReference>